<dbReference type="AlphaFoldDB" id="A0A8J9Z2A8"/>
<accession>A0A8J9Z2A8</accession>
<sequence>MAPLRIYSVGVVLAIAVFSLPAEARKCYQCVGLGGKVKGNSPCIGNYMDTGVGECPVTHDYCYIVQTSSGFSTIAIDRGCANETKASYCSSQGGQTYCYSWCNRDSCNNAAGITPGFLAIILPTIACMVLALTGL</sequence>
<dbReference type="Proteomes" id="UP000838412">
    <property type="component" value="Chromosome 15"/>
</dbReference>
<feature type="signal peptide" evidence="2">
    <location>
        <begin position="1"/>
        <end position="24"/>
    </location>
</feature>
<keyword evidence="1" id="KW-1133">Transmembrane helix</keyword>
<protein>
    <submittedName>
        <fullName evidence="3">Hypp7705 protein</fullName>
    </submittedName>
</protein>
<dbReference type="EMBL" id="OV696700">
    <property type="protein sequence ID" value="CAH1246343.1"/>
    <property type="molecule type" value="Genomic_DNA"/>
</dbReference>
<evidence type="ECO:0000256" key="2">
    <source>
        <dbReference type="SAM" id="SignalP"/>
    </source>
</evidence>
<name>A0A8J9Z2A8_BRALA</name>
<keyword evidence="2" id="KW-0732">Signal</keyword>
<evidence type="ECO:0000313" key="4">
    <source>
        <dbReference type="Proteomes" id="UP000838412"/>
    </source>
</evidence>
<keyword evidence="1" id="KW-0812">Transmembrane</keyword>
<keyword evidence="4" id="KW-1185">Reference proteome</keyword>
<keyword evidence="1" id="KW-0472">Membrane</keyword>
<reference evidence="3" key="1">
    <citation type="submission" date="2022-01" db="EMBL/GenBank/DDBJ databases">
        <authorList>
            <person name="Braso-Vives M."/>
        </authorList>
    </citation>
    <scope>NUCLEOTIDE SEQUENCE</scope>
</reference>
<feature type="chain" id="PRO_5035462422" evidence="2">
    <location>
        <begin position="25"/>
        <end position="135"/>
    </location>
</feature>
<feature type="transmembrane region" description="Helical" evidence="1">
    <location>
        <begin position="112"/>
        <end position="132"/>
    </location>
</feature>
<dbReference type="OrthoDB" id="9994341at2759"/>
<organism evidence="3 4">
    <name type="scientific">Branchiostoma lanceolatum</name>
    <name type="common">Common lancelet</name>
    <name type="synonym">Amphioxus lanceolatum</name>
    <dbReference type="NCBI Taxonomy" id="7740"/>
    <lineage>
        <taxon>Eukaryota</taxon>
        <taxon>Metazoa</taxon>
        <taxon>Chordata</taxon>
        <taxon>Cephalochordata</taxon>
        <taxon>Leptocardii</taxon>
        <taxon>Amphioxiformes</taxon>
        <taxon>Branchiostomatidae</taxon>
        <taxon>Branchiostoma</taxon>
    </lineage>
</organism>
<evidence type="ECO:0000313" key="3">
    <source>
        <dbReference type="EMBL" id="CAH1246343.1"/>
    </source>
</evidence>
<proteinExistence type="predicted"/>
<dbReference type="InterPro" id="IPR045860">
    <property type="entry name" value="Snake_toxin-like_sf"/>
</dbReference>
<dbReference type="SUPFAM" id="SSF57302">
    <property type="entry name" value="Snake toxin-like"/>
    <property type="match status" value="1"/>
</dbReference>
<evidence type="ECO:0000256" key="1">
    <source>
        <dbReference type="SAM" id="Phobius"/>
    </source>
</evidence>
<gene>
    <name evidence="3" type="primary">Hypp7705</name>
    <name evidence="3" type="ORF">BLAG_LOCUS8393</name>
</gene>